<name>A0A1I4K2H0_9RHOB</name>
<dbReference type="Gene3D" id="2.60.40.290">
    <property type="match status" value="1"/>
</dbReference>
<dbReference type="Proteomes" id="UP000199550">
    <property type="component" value="Unassembled WGS sequence"/>
</dbReference>
<proteinExistence type="predicted"/>
<dbReference type="PANTHER" id="PTHR40124">
    <property type="match status" value="1"/>
</dbReference>
<dbReference type="RefSeq" id="WP_175499505.1">
    <property type="nucleotide sequence ID" value="NZ_FOTF01000056.1"/>
</dbReference>
<dbReference type="InterPro" id="IPR008965">
    <property type="entry name" value="CBM2/CBM3_carb-bd_dom_sf"/>
</dbReference>
<protein>
    <submittedName>
        <fullName evidence="3">Polysaccharide lyase</fullName>
    </submittedName>
</protein>
<dbReference type="InterPro" id="IPR012291">
    <property type="entry name" value="CBM2_carb-bd_dom_sf"/>
</dbReference>
<dbReference type="GO" id="GO:0016829">
    <property type="term" value="F:lyase activity"/>
    <property type="evidence" value="ECO:0007669"/>
    <property type="project" value="UniProtKB-KW"/>
</dbReference>
<dbReference type="GO" id="GO:0030247">
    <property type="term" value="F:polysaccharide binding"/>
    <property type="evidence" value="ECO:0007669"/>
    <property type="project" value="InterPro"/>
</dbReference>
<accession>A0A1I4K2H0</accession>
<dbReference type="GO" id="GO:0004553">
    <property type="term" value="F:hydrolase activity, hydrolyzing O-glycosyl compounds"/>
    <property type="evidence" value="ECO:0007669"/>
    <property type="project" value="InterPro"/>
</dbReference>
<evidence type="ECO:0000313" key="4">
    <source>
        <dbReference type="Proteomes" id="UP000199550"/>
    </source>
</evidence>
<dbReference type="SUPFAM" id="SSF49384">
    <property type="entry name" value="Carbohydrate-binding domain"/>
    <property type="match status" value="1"/>
</dbReference>
<organism evidence="3 4">
    <name type="scientific">Loktanella salsilacus</name>
    <dbReference type="NCBI Taxonomy" id="195913"/>
    <lineage>
        <taxon>Bacteria</taxon>
        <taxon>Pseudomonadati</taxon>
        <taxon>Pseudomonadota</taxon>
        <taxon>Alphaproteobacteria</taxon>
        <taxon>Rhodobacterales</taxon>
        <taxon>Roseobacteraceae</taxon>
        <taxon>Loktanella</taxon>
    </lineage>
</organism>
<feature type="domain" description="CBM2" evidence="1">
    <location>
        <begin position="305"/>
        <end position="386"/>
    </location>
</feature>
<dbReference type="GO" id="GO:0005975">
    <property type="term" value="P:carbohydrate metabolic process"/>
    <property type="evidence" value="ECO:0007669"/>
    <property type="project" value="InterPro"/>
</dbReference>
<dbReference type="PANTHER" id="PTHR40124:SF1">
    <property type="entry name" value="DISAGGREGATASE RELATED REPEAT PROTEIN"/>
    <property type="match status" value="1"/>
</dbReference>
<feature type="domain" description="Polysaccharide lyase 14" evidence="2">
    <location>
        <begin position="84"/>
        <end position="251"/>
    </location>
</feature>
<dbReference type="EMBL" id="FOTF01000056">
    <property type="protein sequence ID" value="SFL72960.1"/>
    <property type="molecule type" value="Genomic_DNA"/>
</dbReference>
<gene>
    <name evidence="3" type="ORF">SAMN04488004_1563</name>
</gene>
<reference evidence="3 4" key="1">
    <citation type="submission" date="2016-10" db="EMBL/GenBank/DDBJ databases">
        <authorList>
            <person name="de Groot N.N."/>
        </authorList>
    </citation>
    <scope>NUCLEOTIDE SEQUENCE [LARGE SCALE GENOMIC DNA]</scope>
    <source>
        <strain evidence="3 4">DSM 16199</strain>
    </source>
</reference>
<dbReference type="InterPro" id="IPR048958">
    <property type="entry name" value="Polysacc_lyase_14"/>
</dbReference>
<dbReference type="Pfam" id="PF21294">
    <property type="entry name" value="Polysacc_lyase_14"/>
    <property type="match status" value="1"/>
</dbReference>
<dbReference type="Gene3D" id="2.60.120.200">
    <property type="match status" value="1"/>
</dbReference>
<keyword evidence="4" id="KW-1185">Reference proteome</keyword>
<keyword evidence="3" id="KW-0456">Lyase</keyword>
<dbReference type="InterPro" id="IPR001919">
    <property type="entry name" value="CBD2"/>
</dbReference>
<dbReference type="STRING" id="195913.SAMN04488004_1563"/>
<sequence>MTQMYTTSEGTTTNGAIRRGFENHSSDLAYSSSLQKEDWNVEFGSNTAKNAVISNEEAMSGSQSLKVTYSSYDNAAAASSWKIPEEGEYYLSYWVKFEDDFDFDGDDHSGGKLPGLASDGLASGGDDVDGSNGFTARYMWRDDGEAELYLYHMDKPNEYGESFKFFDEHGDPIKFEPGAWHNLVQRVQVNSGNSANGEVEVWFDGEQVLDLDGLQFVDDGSQIDRFYFSSFFGGSTDGWLPDHDVSAYFDDVVISTDAADVGLGATQSGGQTVSVIQQQEPAEEVVASPVEAIPVTDEDAPFEFNFVMVKNWGSGAILELQVTNTGDTDVTNWQVAFDLADLEIESIWRAEVSVTEDGRFIIDGIHSGDDIDAGETVRIGIKVSDGDLDIQALNQAADFDLFL</sequence>
<evidence type="ECO:0000259" key="1">
    <source>
        <dbReference type="Pfam" id="PF00553"/>
    </source>
</evidence>
<dbReference type="Pfam" id="PF00553">
    <property type="entry name" value="CBM_2"/>
    <property type="match status" value="1"/>
</dbReference>
<evidence type="ECO:0000259" key="2">
    <source>
        <dbReference type="Pfam" id="PF21294"/>
    </source>
</evidence>
<evidence type="ECO:0000313" key="3">
    <source>
        <dbReference type="EMBL" id="SFL72960.1"/>
    </source>
</evidence>
<dbReference type="AlphaFoldDB" id="A0A1I4K2H0"/>